<dbReference type="AlphaFoldDB" id="A0A173WIT2"/>
<dbReference type="InterPro" id="IPR003796">
    <property type="entry name" value="RNR_NrdR-like"/>
</dbReference>
<comment type="function">
    <text evidence="7">Negatively regulates transcription of bacterial ribonucleotide reductase nrd genes and operons by binding to NrdR-boxes.</text>
</comment>
<evidence type="ECO:0000256" key="2">
    <source>
        <dbReference type="ARBA" id="ARBA00022741"/>
    </source>
</evidence>
<comment type="cofactor">
    <cofactor evidence="7">
        <name>Zn(2+)</name>
        <dbReference type="ChEBI" id="CHEBI:29105"/>
    </cofactor>
    <text evidence="7">Binds 1 zinc ion.</text>
</comment>
<keyword evidence="4 7" id="KW-0805">Transcription regulation</keyword>
<keyword evidence="3 7" id="KW-0067">ATP-binding</keyword>
<dbReference type="NCBIfam" id="TIGR00244">
    <property type="entry name" value="transcriptional regulator NrdR"/>
    <property type="match status" value="1"/>
</dbReference>
<dbReference type="InterPro" id="IPR005144">
    <property type="entry name" value="ATP-cone_dom"/>
</dbReference>
<keyword evidence="6 7" id="KW-0804">Transcription</keyword>
<dbReference type="RefSeq" id="WP_055285168.1">
    <property type="nucleotide sequence ID" value="NZ_CAXYLI010000002.1"/>
</dbReference>
<name>A0A173WIT2_9ACTN</name>
<evidence type="ECO:0000256" key="1">
    <source>
        <dbReference type="ARBA" id="ARBA00022491"/>
    </source>
</evidence>
<keyword evidence="7" id="KW-0479">Metal-binding</keyword>
<dbReference type="InterPro" id="IPR055173">
    <property type="entry name" value="NrdR-like_N"/>
</dbReference>
<dbReference type="PANTHER" id="PTHR30455:SF2">
    <property type="entry name" value="TRANSCRIPTIONAL REPRESSOR NRDR"/>
    <property type="match status" value="1"/>
</dbReference>
<comment type="similarity">
    <text evidence="7">Belongs to the NrdR family.</text>
</comment>
<keyword evidence="2 7" id="KW-0547">Nucleotide-binding</keyword>
<feature type="zinc finger region" evidence="7">
    <location>
        <begin position="3"/>
        <end position="34"/>
    </location>
</feature>
<dbReference type="EMBL" id="CYYP01000001">
    <property type="protein sequence ID" value="CUN38285.1"/>
    <property type="molecule type" value="Genomic_DNA"/>
</dbReference>
<protein>
    <recommendedName>
        <fullName evidence="7">Transcriptional repressor NrdR</fullName>
    </recommendedName>
</protein>
<evidence type="ECO:0000313" key="9">
    <source>
        <dbReference type="EMBL" id="CUN38285.1"/>
    </source>
</evidence>
<dbReference type="GO" id="GO:0008270">
    <property type="term" value="F:zinc ion binding"/>
    <property type="evidence" value="ECO:0007669"/>
    <property type="project" value="UniProtKB-UniRule"/>
</dbReference>
<dbReference type="PROSITE" id="PS51161">
    <property type="entry name" value="ATP_CONE"/>
    <property type="match status" value="1"/>
</dbReference>
<keyword evidence="7" id="KW-0863">Zinc-finger</keyword>
<proteinExistence type="inferred from homology"/>
<dbReference type="GO" id="GO:0003677">
    <property type="term" value="F:DNA binding"/>
    <property type="evidence" value="ECO:0007669"/>
    <property type="project" value="UniProtKB-KW"/>
</dbReference>
<dbReference type="Pfam" id="PF22811">
    <property type="entry name" value="Zn_ribbon_NrdR"/>
    <property type="match status" value="1"/>
</dbReference>
<organism evidence="9 10">
    <name type="scientific">Collinsella aerofaciens</name>
    <dbReference type="NCBI Taxonomy" id="74426"/>
    <lineage>
        <taxon>Bacteria</taxon>
        <taxon>Bacillati</taxon>
        <taxon>Actinomycetota</taxon>
        <taxon>Coriobacteriia</taxon>
        <taxon>Coriobacteriales</taxon>
        <taxon>Coriobacteriaceae</taxon>
        <taxon>Collinsella</taxon>
    </lineage>
</organism>
<dbReference type="HAMAP" id="MF_00440">
    <property type="entry name" value="NrdR"/>
    <property type="match status" value="1"/>
</dbReference>
<evidence type="ECO:0000256" key="5">
    <source>
        <dbReference type="ARBA" id="ARBA00023125"/>
    </source>
</evidence>
<dbReference type="Proteomes" id="UP000095468">
    <property type="component" value="Unassembled WGS sequence"/>
</dbReference>
<dbReference type="PANTHER" id="PTHR30455">
    <property type="entry name" value="TRANSCRIPTIONAL REPRESSOR NRDR"/>
    <property type="match status" value="1"/>
</dbReference>
<keyword evidence="5 7" id="KW-0238">DNA-binding</keyword>
<reference evidence="9 10" key="1">
    <citation type="submission" date="2015-09" db="EMBL/GenBank/DDBJ databases">
        <authorList>
            <consortium name="Pathogen Informatics"/>
        </authorList>
    </citation>
    <scope>NUCLEOTIDE SEQUENCE [LARGE SCALE GENOMIC DNA]</scope>
    <source>
        <strain evidence="9 10">2789STDY5608823</strain>
    </source>
</reference>
<gene>
    <name evidence="7 9" type="primary">nrdR</name>
    <name evidence="9" type="ORF">ERS852381_00115</name>
</gene>
<sequence>MRCPKCGKAHTRVVDSRMQESNNTIKRRRECCSCNYRFTTFERCEDPIEVIKSDGSKQRFDRNKLLVGLMRATIKRDIDTKKLNEIIDDIEVELRSRTLTAVTSHELGDMVLKRLAKIDKVAYIRFASVYRDFKDVDEFLQELDKLR</sequence>
<evidence type="ECO:0000256" key="3">
    <source>
        <dbReference type="ARBA" id="ARBA00022840"/>
    </source>
</evidence>
<evidence type="ECO:0000259" key="8">
    <source>
        <dbReference type="PROSITE" id="PS51161"/>
    </source>
</evidence>
<feature type="domain" description="ATP-cone" evidence="8">
    <location>
        <begin position="48"/>
        <end position="138"/>
    </location>
</feature>
<evidence type="ECO:0000313" key="10">
    <source>
        <dbReference type="Proteomes" id="UP000095468"/>
    </source>
</evidence>
<keyword evidence="7" id="KW-0862">Zinc</keyword>
<evidence type="ECO:0000256" key="4">
    <source>
        <dbReference type="ARBA" id="ARBA00023015"/>
    </source>
</evidence>
<evidence type="ECO:0000256" key="6">
    <source>
        <dbReference type="ARBA" id="ARBA00023163"/>
    </source>
</evidence>
<dbReference type="GO" id="GO:0045892">
    <property type="term" value="P:negative regulation of DNA-templated transcription"/>
    <property type="evidence" value="ECO:0007669"/>
    <property type="project" value="UniProtKB-UniRule"/>
</dbReference>
<keyword evidence="1 7" id="KW-0678">Repressor</keyword>
<dbReference type="GO" id="GO:0005524">
    <property type="term" value="F:ATP binding"/>
    <property type="evidence" value="ECO:0007669"/>
    <property type="project" value="UniProtKB-UniRule"/>
</dbReference>
<dbReference type="Pfam" id="PF03477">
    <property type="entry name" value="ATP-cone"/>
    <property type="match status" value="1"/>
</dbReference>
<accession>A0A173WIT2</accession>
<evidence type="ECO:0000256" key="7">
    <source>
        <dbReference type="HAMAP-Rule" id="MF_00440"/>
    </source>
</evidence>